<evidence type="ECO:0000256" key="7">
    <source>
        <dbReference type="ARBA" id="ARBA00023242"/>
    </source>
</evidence>
<dbReference type="EMBL" id="CAJNNW010026742">
    <property type="protein sequence ID" value="CAE8687405.1"/>
    <property type="molecule type" value="Genomic_DNA"/>
</dbReference>
<dbReference type="PROSITE" id="PS51195">
    <property type="entry name" value="Q_MOTIF"/>
    <property type="match status" value="1"/>
</dbReference>
<evidence type="ECO:0000256" key="5">
    <source>
        <dbReference type="ARBA" id="ARBA00022806"/>
    </source>
</evidence>
<keyword evidence="4" id="KW-0378">Hydrolase</keyword>
<dbReference type="AlphaFoldDB" id="A0A813JWA2"/>
<dbReference type="CDD" id="cd17950">
    <property type="entry name" value="DEADc_DDX39"/>
    <property type="match status" value="1"/>
</dbReference>
<evidence type="ECO:0000256" key="1">
    <source>
        <dbReference type="ARBA" id="ARBA00004123"/>
    </source>
</evidence>
<dbReference type="SMART" id="SM00487">
    <property type="entry name" value="DEXDc"/>
    <property type="match status" value="1"/>
</dbReference>
<dbReference type="PROSITE" id="PS51194">
    <property type="entry name" value="HELICASE_CTER"/>
    <property type="match status" value="1"/>
</dbReference>
<dbReference type="InterPro" id="IPR027417">
    <property type="entry name" value="P-loop_NTPase"/>
</dbReference>
<dbReference type="InterPro" id="IPR014001">
    <property type="entry name" value="Helicase_ATP-bd"/>
</dbReference>
<feature type="non-terminal residue" evidence="13">
    <location>
        <position position="1"/>
    </location>
</feature>
<dbReference type="CDD" id="cd18787">
    <property type="entry name" value="SF2_C_DEAD"/>
    <property type="match status" value="1"/>
</dbReference>
<dbReference type="GO" id="GO:0005634">
    <property type="term" value="C:nucleus"/>
    <property type="evidence" value="ECO:0007669"/>
    <property type="project" value="UniProtKB-SubCell"/>
</dbReference>
<evidence type="ECO:0000256" key="3">
    <source>
        <dbReference type="ARBA" id="ARBA00022741"/>
    </source>
</evidence>
<evidence type="ECO:0000259" key="11">
    <source>
        <dbReference type="PROSITE" id="PS51194"/>
    </source>
</evidence>
<feature type="domain" description="DEAD-box RNA helicase Q" evidence="12">
    <location>
        <begin position="197"/>
        <end position="225"/>
    </location>
</feature>
<keyword evidence="7" id="KW-0539">Nucleus</keyword>
<evidence type="ECO:0000256" key="6">
    <source>
        <dbReference type="ARBA" id="ARBA00022840"/>
    </source>
</evidence>
<dbReference type="PROSITE" id="PS51192">
    <property type="entry name" value="HELICASE_ATP_BIND_1"/>
    <property type="match status" value="1"/>
</dbReference>
<feature type="short sequence motif" description="Q motif" evidence="9">
    <location>
        <begin position="197"/>
        <end position="225"/>
    </location>
</feature>
<organism evidence="13 14">
    <name type="scientific">Polarella glacialis</name>
    <name type="common">Dinoflagellate</name>
    <dbReference type="NCBI Taxonomy" id="89957"/>
    <lineage>
        <taxon>Eukaryota</taxon>
        <taxon>Sar</taxon>
        <taxon>Alveolata</taxon>
        <taxon>Dinophyceae</taxon>
        <taxon>Suessiales</taxon>
        <taxon>Suessiaceae</taxon>
        <taxon>Polarella</taxon>
    </lineage>
</organism>
<dbReference type="InterPro" id="IPR043472">
    <property type="entry name" value="Macro_dom-like"/>
</dbReference>
<evidence type="ECO:0000259" key="10">
    <source>
        <dbReference type="PROSITE" id="PS51192"/>
    </source>
</evidence>
<dbReference type="GO" id="GO:0016787">
    <property type="term" value="F:hydrolase activity"/>
    <property type="evidence" value="ECO:0007669"/>
    <property type="project" value="UniProtKB-KW"/>
</dbReference>
<name>A0A813JWA2_POLGL</name>
<dbReference type="GO" id="GO:0005524">
    <property type="term" value="F:ATP binding"/>
    <property type="evidence" value="ECO:0007669"/>
    <property type="project" value="UniProtKB-KW"/>
</dbReference>
<keyword evidence="6" id="KW-0067">ATP-binding</keyword>
<keyword evidence="3" id="KW-0547">Nucleotide-binding</keyword>
<protein>
    <recommendedName>
        <fullName evidence="2">RNA helicase</fullName>
        <ecNumber evidence="2">3.6.4.13</ecNumber>
    </recommendedName>
</protein>
<feature type="domain" description="Helicase ATP-binding" evidence="10">
    <location>
        <begin position="228"/>
        <end position="401"/>
    </location>
</feature>
<proteinExistence type="inferred from homology"/>
<comment type="similarity">
    <text evidence="8">Belongs to the DEAD box helicase family. DECD subfamily.</text>
</comment>
<dbReference type="Pfam" id="PF00271">
    <property type="entry name" value="Helicase_C"/>
    <property type="match status" value="1"/>
</dbReference>
<sequence>AGNLIHTSDVSILRGPLEEGAPWLRDAARIDVYLVALQRSPRFDEEGRHYASREERADAAAALGRLVAAAAEQGVHTLVLPPPGAGGASGCRHPAEIARLLREAVLRYGAGIKKVILCREYPGQLHGGRWEDFAHAWGEGLRHPGRTTDALASSLRLKPGYEALIDAIAEQFYKFMMNSCRGWLVMWGKPAGAITASGFRDFLLKDELMQAIIDCGFEHPSEVQHACIPQAVLGTDILCQAKSGMGKTAVFVISIIQTLDLAESAVKVLVLCHTRELAFQIQHEFMRLGKHTGLKTGAVFGGRPIDKDKELLKAESCPHVLVGTPGRVLQLIREGVLKMDKLSHFILDECDRCMDQLDIRRDIQQIFIKTPKKKQVMMFSATLGQDTRALCKKFMQGPHEITVDAESKLRLDGLLQYYVKLDERAKNKKLIDLLDVLEFNQVVIFVKSVKRALALDGLLQEQNFPSMTLHPLPANFAHKARKDDVITATSGRIDRFQAFKEFKKRILVSTDVFGRGMDVERINIVINYDMPEDSDAYLHRVGRAGRFGTKGLAVTFCSTEKDSEVLAKVQERFEVNIGEVPDKIDTTSYLNA</sequence>
<evidence type="ECO:0000256" key="8">
    <source>
        <dbReference type="ARBA" id="ARBA00038213"/>
    </source>
</evidence>
<dbReference type="GO" id="GO:0003724">
    <property type="term" value="F:RNA helicase activity"/>
    <property type="evidence" value="ECO:0007669"/>
    <property type="project" value="UniProtKB-EC"/>
</dbReference>
<dbReference type="EC" id="3.6.4.13" evidence="2"/>
<evidence type="ECO:0000256" key="9">
    <source>
        <dbReference type="PROSITE-ProRule" id="PRU00552"/>
    </source>
</evidence>
<dbReference type="Proteomes" id="UP000626109">
    <property type="component" value="Unassembled WGS sequence"/>
</dbReference>
<feature type="domain" description="Helicase C-terminal" evidence="11">
    <location>
        <begin position="413"/>
        <end position="588"/>
    </location>
</feature>
<dbReference type="Pfam" id="PF00270">
    <property type="entry name" value="DEAD"/>
    <property type="match status" value="1"/>
</dbReference>
<reference evidence="13" key="1">
    <citation type="submission" date="2021-02" db="EMBL/GenBank/DDBJ databases">
        <authorList>
            <person name="Dougan E. K."/>
            <person name="Rhodes N."/>
            <person name="Thang M."/>
            <person name="Chan C."/>
        </authorList>
    </citation>
    <scope>NUCLEOTIDE SEQUENCE</scope>
</reference>
<dbReference type="PANTHER" id="PTHR47958">
    <property type="entry name" value="ATP-DEPENDENT RNA HELICASE DBP3"/>
    <property type="match status" value="1"/>
</dbReference>
<gene>
    <name evidence="13" type="ORF">PGLA2088_LOCUS25454</name>
</gene>
<evidence type="ECO:0000313" key="14">
    <source>
        <dbReference type="Proteomes" id="UP000626109"/>
    </source>
</evidence>
<dbReference type="Gene3D" id="3.40.50.300">
    <property type="entry name" value="P-loop containing nucleotide triphosphate hydrolases"/>
    <property type="match status" value="2"/>
</dbReference>
<comment type="caution">
    <text evidence="13">The sequence shown here is derived from an EMBL/GenBank/DDBJ whole genome shotgun (WGS) entry which is preliminary data.</text>
</comment>
<dbReference type="GO" id="GO:0003676">
    <property type="term" value="F:nucleic acid binding"/>
    <property type="evidence" value="ECO:0007669"/>
    <property type="project" value="InterPro"/>
</dbReference>
<evidence type="ECO:0000256" key="2">
    <source>
        <dbReference type="ARBA" id="ARBA00012552"/>
    </source>
</evidence>
<keyword evidence="5" id="KW-0347">Helicase</keyword>
<dbReference type="InterPro" id="IPR001650">
    <property type="entry name" value="Helicase_C-like"/>
</dbReference>
<evidence type="ECO:0000256" key="4">
    <source>
        <dbReference type="ARBA" id="ARBA00022801"/>
    </source>
</evidence>
<dbReference type="InterPro" id="IPR011545">
    <property type="entry name" value="DEAD/DEAH_box_helicase_dom"/>
</dbReference>
<evidence type="ECO:0000259" key="12">
    <source>
        <dbReference type="PROSITE" id="PS51195"/>
    </source>
</evidence>
<dbReference type="FunFam" id="3.40.50.300:FF:000111">
    <property type="entry name" value="DEAD-box ATP-dependent RNA helicase"/>
    <property type="match status" value="1"/>
</dbReference>
<dbReference type="SUPFAM" id="SSF52540">
    <property type="entry name" value="P-loop containing nucleoside triphosphate hydrolases"/>
    <property type="match status" value="1"/>
</dbReference>
<dbReference type="SMART" id="SM00490">
    <property type="entry name" value="HELICc"/>
    <property type="match status" value="1"/>
</dbReference>
<accession>A0A813JWA2</accession>
<evidence type="ECO:0000313" key="13">
    <source>
        <dbReference type="EMBL" id="CAE8687405.1"/>
    </source>
</evidence>
<dbReference type="InterPro" id="IPR014014">
    <property type="entry name" value="RNA_helicase_DEAD_Q_motif"/>
</dbReference>
<comment type="subcellular location">
    <subcellularLocation>
        <location evidence="1">Nucleus</location>
    </subcellularLocation>
</comment>
<dbReference type="Gene3D" id="3.40.220.10">
    <property type="entry name" value="Leucine Aminopeptidase, subunit E, domain 1"/>
    <property type="match status" value="1"/>
</dbReference>